<dbReference type="Gene3D" id="3.30.450.20">
    <property type="entry name" value="PAS domain"/>
    <property type="match status" value="1"/>
</dbReference>
<dbReference type="SMART" id="SM00283">
    <property type="entry name" value="MA"/>
    <property type="match status" value="1"/>
</dbReference>
<evidence type="ECO:0008006" key="7">
    <source>
        <dbReference type="Google" id="ProtNLM"/>
    </source>
</evidence>
<evidence type="ECO:0000313" key="6">
    <source>
        <dbReference type="Proteomes" id="UP000679992"/>
    </source>
</evidence>
<dbReference type="Pfam" id="PF08447">
    <property type="entry name" value="PAS_3"/>
    <property type="match status" value="1"/>
</dbReference>
<dbReference type="SUPFAM" id="SSF58104">
    <property type="entry name" value="Methyl-accepting chemotaxis protein (MCP) signaling domain"/>
    <property type="match status" value="1"/>
</dbReference>
<dbReference type="PANTHER" id="PTHR32089:SF112">
    <property type="entry name" value="LYSOZYME-LIKE PROTEIN-RELATED"/>
    <property type="match status" value="1"/>
</dbReference>
<comment type="caution">
    <text evidence="5">The sequence shown here is derived from an EMBL/GenBank/DDBJ whole genome shotgun (WGS) entry which is preliminary data.</text>
</comment>
<dbReference type="Proteomes" id="UP000679992">
    <property type="component" value="Unassembled WGS sequence"/>
</dbReference>
<evidence type="ECO:0000259" key="4">
    <source>
        <dbReference type="PROSITE" id="PS50113"/>
    </source>
</evidence>
<dbReference type="PANTHER" id="PTHR32089">
    <property type="entry name" value="METHYL-ACCEPTING CHEMOTAXIS PROTEIN MCPB"/>
    <property type="match status" value="1"/>
</dbReference>
<keyword evidence="6" id="KW-1185">Reference proteome</keyword>
<dbReference type="PROSITE" id="PS50111">
    <property type="entry name" value="CHEMOTAXIS_TRANSDUC_2"/>
    <property type="match status" value="1"/>
</dbReference>
<dbReference type="InterPro" id="IPR000014">
    <property type="entry name" value="PAS"/>
</dbReference>
<dbReference type="PROSITE" id="PS50113">
    <property type="entry name" value="PAC"/>
    <property type="match status" value="1"/>
</dbReference>
<reference evidence="5 6" key="1">
    <citation type="submission" date="2021-03" db="EMBL/GenBank/DDBJ databases">
        <title>Antimicrobial resistance genes in bacteria isolated from Japanese honey, and their potential for conferring macrolide and lincosamide resistance in the American foulbrood pathogen Paenibacillus larvae.</title>
        <authorList>
            <person name="Okamoto M."/>
            <person name="Kumagai M."/>
            <person name="Kanamori H."/>
            <person name="Takamatsu D."/>
        </authorList>
    </citation>
    <scope>NUCLEOTIDE SEQUENCE [LARGE SCALE GENOMIC DNA]</scope>
    <source>
        <strain evidence="5 6">J42TS3</strain>
    </source>
</reference>
<organism evidence="5 6">
    <name type="scientific">Paenibacillus vini</name>
    <dbReference type="NCBI Taxonomy" id="1476024"/>
    <lineage>
        <taxon>Bacteria</taxon>
        <taxon>Bacillati</taxon>
        <taxon>Bacillota</taxon>
        <taxon>Bacilli</taxon>
        <taxon>Bacillales</taxon>
        <taxon>Paenibacillaceae</taxon>
        <taxon>Paenibacillus</taxon>
    </lineage>
</organism>
<name>A0ABQ4M541_9BACL</name>
<dbReference type="InterPro" id="IPR000700">
    <property type="entry name" value="PAS-assoc_C"/>
</dbReference>
<dbReference type="InterPro" id="IPR013655">
    <property type="entry name" value="PAS_fold_3"/>
</dbReference>
<protein>
    <recommendedName>
        <fullName evidence="7">Chemotaxis protein</fullName>
    </recommendedName>
</protein>
<dbReference type="InterPro" id="IPR001610">
    <property type="entry name" value="PAC"/>
</dbReference>
<accession>A0ABQ4M541</accession>
<dbReference type="Gene3D" id="1.10.287.950">
    <property type="entry name" value="Methyl-accepting chemotaxis protein"/>
    <property type="match status" value="1"/>
</dbReference>
<dbReference type="Pfam" id="PF00015">
    <property type="entry name" value="MCPsignal"/>
    <property type="match status" value="1"/>
</dbReference>
<feature type="domain" description="Methyl-accepting transducer" evidence="3">
    <location>
        <begin position="122"/>
        <end position="311"/>
    </location>
</feature>
<dbReference type="CDD" id="cd00130">
    <property type="entry name" value="PAS"/>
    <property type="match status" value="1"/>
</dbReference>
<proteinExistence type="predicted"/>
<dbReference type="NCBIfam" id="TIGR00229">
    <property type="entry name" value="sensory_box"/>
    <property type="match status" value="1"/>
</dbReference>
<dbReference type="InterPro" id="IPR035965">
    <property type="entry name" value="PAS-like_dom_sf"/>
</dbReference>
<sequence>MMNREHTTALAETNEVNKLYAMMAAIKSSFAMIEFDLEGRVQYANDIFARTMGYQTSDMQGMHHSLFCTPEYRNSPQYLELWEGLRQGKAFQDKIQRVRKDGRHVWLEATYTPVFNEQGKPASILKIATNIDEREQMANRLTGDLLELSRQLLTRSEEGMARSKEIEEAVDNVVTGAEENMAVLLQLERQSASIRGIVRTIKDVASQTNLLALNAAIEAAHAKEHGRGFAIVADEVRKLAAQVEQATKEANGYVEGIEVRVREIGRSTKSNRLVAAESHRRLQQAVGEFQGIEEAAHKLDQKANEIKLILN</sequence>
<evidence type="ECO:0000256" key="1">
    <source>
        <dbReference type="ARBA" id="ARBA00023224"/>
    </source>
</evidence>
<dbReference type="SUPFAM" id="SSF55785">
    <property type="entry name" value="PYP-like sensor domain (PAS domain)"/>
    <property type="match status" value="1"/>
</dbReference>
<gene>
    <name evidence="5" type="ORF">J42TS3_01300</name>
</gene>
<dbReference type="EMBL" id="BOSL01000001">
    <property type="protein sequence ID" value="GIP51095.1"/>
    <property type="molecule type" value="Genomic_DNA"/>
</dbReference>
<keyword evidence="1 2" id="KW-0807">Transducer</keyword>
<evidence type="ECO:0000259" key="3">
    <source>
        <dbReference type="PROSITE" id="PS50111"/>
    </source>
</evidence>
<evidence type="ECO:0000313" key="5">
    <source>
        <dbReference type="EMBL" id="GIP51095.1"/>
    </source>
</evidence>
<evidence type="ECO:0000256" key="2">
    <source>
        <dbReference type="PROSITE-ProRule" id="PRU00284"/>
    </source>
</evidence>
<dbReference type="SMART" id="SM00086">
    <property type="entry name" value="PAC"/>
    <property type="match status" value="1"/>
</dbReference>
<dbReference type="InterPro" id="IPR004089">
    <property type="entry name" value="MCPsignal_dom"/>
</dbReference>
<feature type="domain" description="PAC" evidence="4">
    <location>
        <begin position="89"/>
        <end position="143"/>
    </location>
</feature>